<evidence type="ECO:0000313" key="2">
    <source>
        <dbReference type="Proteomes" id="UP001250214"/>
    </source>
</evidence>
<dbReference type="InterPro" id="IPR038287">
    <property type="entry name" value="Cse2_sf"/>
</dbReference>
<name>A0ABU2H6S8_9ACTN</name>
<dbReference type="Gene3D" id="1.10.520.40">
    <property type="entry name" value="CRISPR-associated protein Cse2"/>
    <property type="match status" value="1"/>
</dbReference>
<reference evidence="2" key="1">
    <citation type="submission" date="2023-07" db="EMBL/GenBank/DDBJ databases">
        <title>Novel species in the genus Lipingzhangella isolated from Sambhar Salt Lake.</title>
        <authorList>
            <person name="Jiya N."/>
            <person name="Kajale S."/>
            <person name="Sharma A."/>
        </authorList>
    </citation>
    <scope>NUCLEOTIDE SEQUENCE [LARGE SCALE GENOMIC DNA]</scope>
    <source>
        <strain evidence="2">LS1_29</strain>
    </source>
</reference>
<evidence type="ECO:0000313" key="1">
    <source>
        <dbReference type="EMBL" id="MDS1270530.1"/>
    </source>
</evidence>
<dbReference type="InterPro" id="IPR013382">
    <property type="entry name" value="CRISPR-assoc_prot_Cse2"/>
</dbReference>
<dbReference type="NCBIfam" id="TIGR02548">
    <property type="entry name" value="casB_cse2"/>
    <property type="match status" value="1"/>
</dbReference>
<comment type="caution">
    <text evidence="1">The sequence shown here is derived from an EMBL/GenBank/DDBJ whole genome shotgun (WGS) entry which is preliminary data.</text>
</comment>
<accession>A0ABU2H6S8</accession>
<dbReference type="Proteomes" id="UP001250214">
    <property type="component" value="Unassembled WGS sequence"/>
</dbReference>
<protein>
    <submittedName>
        <fullName evidence="1">Type I-E CRISPR-associated protein Cse2/CasB</fullName>
    </submittedName>
</protein>
<dbReference type="EMBL" id="JAVLVT010000003">
    <property type="protein sequence ID" value="MDS1270530.1"/>
    <property type="molecule type" value="Genomic_DNA"/>
</dbReference>
<sequence>MRNVVVNEAQNQPSTAERRRSFIGALYRQSRNLRSRDKHLAARARATLARLRRSLTDPHYLPEAYDLLAESDILAYHPASQERPYLLVAGLFGVHPLPPQDDGERWRLGEALAHLGEHPSAEARLRQLLNADFPTLEYRLRQCVQLLHSHNIPLDYRWLLEDLLEVHKCAAGSQEDYRVRLMWARSFKQRQYQLRNTTQQPTPPSEHQGDDT</sequence>
<dbReference type="RefSeq" id="WP_310912033.1">
    <property type="nucleotide sequence ID" value="NZ_JAVLVT010000003.1"/>
</dbReference>
<dbReference type="Pfam" id="PF09485">
    <property type="entry name" value="CRISPR_Cse2"/>
    <property type="match status" value="1"/>
</dbReference>
<organism evidence="1 2">
    <name type="scientific">Lipingzhangella rawalii</name>
    <dbReference type="NCBI Taxonomy" id="2055835"/>
    <lineage>
        <taxon>Bacteria</taxon>
        <taxon>Bacillati</taxon>
        <taxon>Actinomycetota</taxon>
        <taxon>Actinomycetes</taxon>
        <taxon>Streptosporangiales</taxon>
        <taxon>Nocardiopsidaceae</taxon>
        <taxon>Lipingzhangella</taxon>
    </lineage>
</organism>
<gene>
    <name evidence="1" type="primary">casB</name>
    <name evidence="1" type="ORF">RIF23_09500</name>
</gene>
<proteinExistence type="predicted"/>
<dbReference type="CDD" id="cd09731">
    <property type="entry name" value="Cse2_I-E"/>
    <property type="match status" value="1"/>
</dbReference>
<keyword evidence="2" id="KW-1185">Reference proteome</keyword>